<comment type="caution">
    <text evidence="1">The sequence shown here is derived from an EMBL/GenBank/DDBJ whole genome shotgun (WGS) entry which is preliminary data.</text>
</comment>
<reference evidence="1 2" key="1">
    <citation type="submission" date="2022-10" db="EMBL/GenBank/DDBJ databases">
        <title>Description of Fervidibacillus gen. nov. in the family Fervidibacillaceae fam. nov. with two species, Fervidibacillus albus sp. nov., and Fervidibacillus halotolerans sp. nov., isolated from tidal flat sediments.</title>
        <authorList>
            <person name="Kwon K.K."/>
            <person name="Yang S.-H."/>
        </authorList>
    </citation>
    <scope>NUCLEOTIDE SEQUENCE [LARGE SCALE GENOMIC DNA]</scope>
    <source>
        <strain evidence="1 2">DSM 23332</strain>
    </source>
</reference>
<gene>
    <name evidence="1" type="ORF">OEV82_05000</name>
</gene>
<dbReference type="EMBL" id="JAOUSE010000008">
    <property type="protein sequence ID" value="MCU9593809.1"/>
    <property type="molecule type" value="Genomic_DNA"/>
</dbReference>
<accession>A0ABT2WDP4</accession>
<name>A0ABT2WDP4_9BACI</name>
<sequence length="153" mass="18079">MKKYWIYIIGVCFIIIQLSGCSTVNRNENSLLSQTDPEPIAVKDEDIEKVKKIKDTVLSFDEIYETAVVLGKEDCLVAIKVHHLKRFRMKAIEKKLKKKLKEQFPKDKFTVSSDYKIFLESVRLKNRVEQENWSEEQKEKRLQEIIKLSQEQT</sequence>
<protein>
    <submittedName>
        <fullName evidence="1">YhcN/YlaJ family sporulation lipoprotein</fullName>
    </submittedName>
</protein>
<dbReference type="RefSeq" id="WP_173657988.1">
    <property type="nucleotide sequence ID" value="NZ_JAOUSE010000008.1"/>
</dbReference>
<evidence type="ECO:0000313" key="2">
    <source>
        <dbReference type="Proteomes" id="UP001208656"/>
    </source>
</evidence>
<dbReference type="Proteomes" id="UP001208656">
    <property type="component" value="Unassembled WGS sequence"/>
</dbReference>
<keyword evidence="1" id="KW-0449">Lipoprotein</keyword>
<evidence type="ECO:0000313" key="1">
    <source>
        <dbReference type="EMBL" id="MCU9593809.1"/>
    </source>
</evidence>
<organism evidence="1 2">
    <name type="scientific">Pallidibacillus thermolactis</name>
    <dbReference type="NCBI Taxonomy" id="251051"/>
    <lineage>
        <taxon>Bacteria</taxon>
        <taxon>Bacillati</taxon>
        <taxon>Bacillota</taxon>
        <taxon>Bacilli</taxon>
        <taxon>Bacillales</taxon>
        <taxon>Bacillaceae</taxon>
        <taxon>Pallidibacillus</taxon>
    </lineage>
</organism>
<proteinExistence type="predicted"/>
<keyword evidence="2" id="KW-1185">Reference proteome</keyword>